<keyword evidence="6" id="KW-0067">ATP-binding</keyword>
<evidence type="ECO:0000313" key="11">
    <source>
        <dbReference type="EMBL" id="CAG9808261.1"/>
    </source>
</evidence>
<dbReference type="InterPro" id="IPR027417">
    <property type="entry name" value="P-loop_NTPase"/>
</dbReference>
<evidence type="ECO:0000256" key="4">
    <source>
        <dbReference type="ARBA" id="ARBA00022692"/>
    </source>
</evidence>
<dbReference type="PANTHER" id="PTHR48041:SF78">
    <property type="entry name" value="ABC TRANSPORTER EXPRESSED IN TRACHEA, ISOFORM A"/>
    <property type="match status" value="1"/>
</dbReference>
<evidence type="ECO:0000259" key="10">
    <source>
        <dbReference type="PROSITE" id="PS50893"/>
    </source>
</evidence>
<keyword evidence="12" id="KW-1185">Reference proteome</keyword>
<keyword evidence="5" id="KW-0547">Nucleotide-binding</keyword>
<comment type="subcellular location">
    <subcellularLocation>
        <location evidence="1">Membrane</location>
        <topology evidence="1">Multi-pass membrane protein</topology>
    </subcellularLocation>
</comment>
<reference evidence="11" key="2">
    <citation type="submission" date="2022-10" db="EMBL/GenBank/DDBJ databases">
        <authorList>
            <consortium name="ENA_rothamsted_submissions"/>
            <consortium name="culmorum"/>
            <person name="King R."/>
        </authorList>
    </citation>
    <scope>NUCLEOTIDE SEQUENCE</scope>
</reference>
<dbReference type="Pfam" id="PF00005">
    <property type="entry name" value="ABC_tran"/>
    <property type="match status" value="1"/>
</dbReference>
<protein>
    <recommendedName>
        <fullName evidence="10">ABC transporter domain-containing protein</fullName>
    </recommendedName>
</protein>
<dbReference type="OrthoDB" id="66620at2759"/>
<dbReference type="PANTHER" id="PTHR48041">
    <property type="entry name" value="ABC TRANSPORTER G FAMILY MEMBER 28"/>
    <property type="match status" value="1"/>
</dbReference>
<dbReference type="PROSITE" id="PS00211">
    <property type="entry name" value="ABC_TRANSPORTER_1"/>
    <property type="match status" value="1"/>
</dbReference>
<sequence length="596" mass="68947">MNKNYEDTCLNSDGSFKLAFKDLKYCIKSKVPFINKETKTILKSISGEFRGNELTAIIGLSGSGKSSLLDCLSGFRQNNISGTITYNDNIISTRSIKEVSSYFMQEQMLHIYLTVKELMNFAVNVKCRQKLNKEEKKLKIEGILQKLNISDQRDTFIQDLSGGERKRFQIAIELVDDPKILFLDEPTTNLDIVASTQCIQFLKDITKEGRTIIFTIHQPCASMLHLFDHIYALNNGNCIYQGSSENLLTFFEEIGLPCPSTYNPTDFLMEIANNDYGDHSHLLIEKIQNGSNLNYRKENEQNFTADIFKRPSDFKEFSASYFHQVYYLMYRLFLTSIRNKSLILMRLIVHIFFGFATGTVYQFVGNNASMIRDNYNFLLIVITAVLYTSYHSHYVTFPLEFPIVKREHFNGWYSSNAYYSSLMIFDAPIVLVCVTICITISYLMTDQPLEINRYLILLGFCLITSYVAQALAIVLTSLLNVQFSLLFGTYFLMPFFVFSTFAVFSRDTHPILQNIFELNFYNMAVKGAVNSVLGFNRTKLPCDEIYCHFTDPKKFLKYYECEADMMYIFYLLLTYFVICQTAAFFLIGYRLKYKHT</sequence>
<feature type="domain" description="ABC transporter" evidence="10">
    <location>
        <begin position="18"/>
        <end position="260"/>
    </location>
</feature>
<dbReference type="InterPro" id="IPR043926">
    <property type="entry name" value="ABCG_dom"/>
</dbReference>
<evidence type="ECO:0000256" key="2">
    <source>
        <dbReference type="ARBA" id="ARBA00005814"/>
    </source>
</evidence>
<evidence type="ECO:0000256" key="6">
    <source>
        <dbReference type="ARBA" id="ARBA00022840"/>
    </source>
</evidence>
<evidence type="ECO:0000313" key="12">
    <source>
        <dbReference type="Proteomes" id="UP001153620"/>
    </source>
</evidence>
<evidence type="ECO:0000256" key="7">
    <source>
        <dbReference type="ARBA" id="ARBA00022989"/>
    </source>
</evidence>
<name>A0A9N9S4X2_9DIPT</name>
<dbReference type="GO" id="GO:0016887">
    <property type="term" value="F:ATP hydrolysis activity"/>
    <property type="evidence" value="ECO:0007669"/>
    <property type="project" value="InterPro"/>
</dbReference>
<feature type="transmembrane region" description="Helical" evidence="9">
    <location>
        <begin position="417"/>
        <end position="443"/>
    </location>
</feature>
<dbReference type="FunFam" id="3.40.50.300:FF:001077">
    <property type="entry name" value="Uncharacterized protein, isoform A"/>
    <property type="match status" value="1"/>
</dbReference>
<dbReference type="SMART" id="SM00382">
    <property type="entry name" value="AAA"/>
    <property type="match status" value="1"/>
</dbReference>
<dbReference type="Pfam" id="PF19055">
    <property type="entry name" value="ABC2_membrane_7"/>
    <property type="match status" value="1"/>
</dbReference>
<dbReference type="InterPro" id="IPR003439">
    <property type="entry name" value="ABC_transporter-like_ATP-bd"/>
</dbReference>
<gene>
    <name evidence="11" type="ORF">CHIRRI_LOCUS11103</name>
</gene>
<dbReference type="AlphaFoldDB" id="A0A9N9S4X2"/>
<dbReference type="GO" id="GO:0140359">
    <property type="term" value="F:ABC-type transporter activity"/>
    <property type="evidence" value="ECO:0007669"/>
    <property type="project" value="InterPro"/>
</dbReference>
<dbReference type="Proteomes" id="UP001153620">
    <property type="component" value="Chromosome 3"/>
</dbReference>
<feature type="transmembrane region" description="Helical" evidence="9">
    <location>
        <begin position="567"/>
        <end position="589"/>
    </location>
</feature>
<evidence type="ECO:0000256" key="8">
    <source>
        <dbReference type="ARBA" id="ARBA00023136"/>
    </source>
</evidence>
<dbReference type="InterPro" id="IPR017871">
    <property type="entry name" value="ABC_transporter-like_CS"/>
</dbReference>
<dbReference type="Pfam" id="PF01061">
    <property type="entry name" value="ABC2_membrane"/>
    <property type="match status" value="1"/>
</dbReference>
<dbReference type="SUPFAM" id="SSF52540">
    <property type="entry name" value="P-loop containing nucleoside triphosphate hydrolases"/>
    <property type="match status" value="1"/>
</dbReference>
<dbReference type="GO" id="GO:0005524">
    <property type="term" value="F:ATP binding"/>
    <property type="evidence" value="ECO:0007669"/>
    <property type="project" value="UniProtKB-KW"/>
</dbReference>
<keyword evidence="3" id="KW-0813">Transport</keyword>
<dbReference type="InterPro" id="IPR050352">
    <property type="entry name" value="ABCG_transporters"/>
</dbReference>
<dbReference type="PROSITE" id="PS50893">
    <property type="entry name" value="ABC_TRANSPORTER_2"/>
    <property type="match status" value="1"/>
</dbReference>
<evidence type="ECO:0000256" key="3">
    <source>
        <dbReference type="ARBA" id="ARBA00022448"/>
    </source>
</evidence>
<reference evidence="11" key="1">
    <citation type="submission" date="2022-01" db="EMBL/GenBank/DDBJ databases">
        <authorList>
            <person name="King R."/>
        </authorList>
    </citation>
    <scope>NUCLEOTIDE SEQUENCE</scope>
</reference>
<keyword evidence="4 9" id="KW-0812">Transmembrane</keyword>
<organism evidence="11 12">
    <name type="scientific">Chironomus riparius</name>
    <dbReference type="NCBI Taxonomy" id="315576"/>
    <lineage>
        <taxon>Eukaryota</taxon>
        <taxon>Metazoa</taxon>
        <taxon>Ecdysozoa</taxon>
        <taxon>Arthropoda</taxon>
        <taxon>Hexapoda</taxon>
        <taxon>Insecta</taxon>
        <taxon>Pterygota</taxon>
        <taxon>Neoptera</taxon>
        <taxon>Endopterygota</taxon>
        <taxon>Diptera</taxon>
        <taxon>Nematocera</taxon>
        <taxon>Chironomoidea</taxon>
        <taxon>Chironomidae</taxon>
        <taxon>Chironominae</taxon>
        <taxon>Chironomus</taxon>
    </lineage>
</organism>
<dbReference type="Gene3D" id="3.40.50.300">
    <property type="entry name" value="P-loop containing nucleotide triphosphate hydrolases"/>
    <property type="match status" value="1"/>
</dbReference>
<keyword evidence="8 9" id="KW-0472">Membrane</keyword>
<feature type="transmembrane region" description="Helical" evidence="9">
    <location>
        <begin position="455"/>
        <end position="479"/>
    </location>
</feature>
<proteinExistence type="inferred from homology"/>
<dbReference type="GO" id="GO:0005886">
    <property type="term" value="C:plasma membrane"/>
    <property type="evidence" value="ECO:0007669"/>
    <property type="project" value="TreeGrafter"/>
</dbReference>
<dbReference type="InterPro" id="IPR013525">
    <property type="entry name" value="ABC2_TM"/>
</dbReference>
<feature type="transmembrane region" description="Helical" evidence="9">
    <location>
        <begin position="485"/>
        <end position="504"/>
    </location>
</feature>
<keyword evidence="7 9" id="KW-1133">Transmembrane helix</keyword>
<evidence type="ECO:0000256" key="5">
    <source>
        <dbReference type="ARBA" id="ARBA00022741"/>
    </source>
</evidence>
<dbReference type="EMBL" id="OU895879">
    <property type="protein sequence ID" value="CAG9808261.1"/>
    <property type="molecule type" value="Genomic_DNA"/>
</dbReference>
<evidence type="ECO:0000256" key="1">
    <source>
        <dbReference type="ARBA" id="ARBA00004141"/>
    </source>
</evidence>
<feature type="transmembrane region" description="Helical" evidence="9">
    <location>
        <begin position="376"/>
        <end position="397"/>
    </location>
</feature>
<dbReference type="InterPro" id="IPR003593">
    <property type="entry name" value="AAA+_ATPase"/>
</dbReference>
<comment type="similarity">
    <text evidence="2">Belongs to the ABC transporter superfamily. ABCG family. Eye pigment precursor importer (TC 3.A.1.204) subfamily.</text>
</comment>
<accession>A0A9N9S4X2</accession>
<feature type="transmembrane region" description="Helical" evidence="9">
    <location>
        <begin position="343"/>
        <end position="364"/>
    </location>
</feature>
<evidence type="ECO:0000256" key="9">
    <source>
        <dbReference type="SAM" id="Phobius"/>
    </source>
</evidence>